<dbReference type="Proteomes" id="UP000076798">
    <property type="component" value="Unassembled WGS sequence"/>
</dbReference>
<organism evidence="1 2">
    <name type="scientific">Sistotremastrum suecicum HHB10207 ss-3</name>
    <dbReference type="NCBI Taxonomy" id="1314776"/>
    <lineage>
        <taxon>Eukaryota</taxon>
        <taxon>Fungi</taxon>
        <taxon>Dikarya</taxon>
        <taxon>Basidiomycota</taxon>
        <taxon>Agaricomycotina</taxon>
        <taxon>Agaricomycetes</taxon>
        <taxon>Sistotremastrales</taxon>
        <taxon>Sistotremastraceae</taxon>
        <taxon>Sistotremastrum</taxon>
    </lineage>
</organism>
<evidence type="ECO:0008006" key="3">
    <source>
        <dbReference type="Google" id="ProtNLM"/>
    </source>
</evidence>
<keyword evidence="2" id="KW-1185">Reference proteome</keyword>
<sequence>MATNYSPLPPAYRPSESLELRNFVASFFSALDVPKHRLPYIDFLSENGVIVITSGKERIELKGIAEISEWVTKETSTLVPGVGRRRYIVENIFACPSNEHLAMAHGTLDMTSEGQSDFTWASRMIFDSDLASKGVQKLAFYQIWLSWRELPKPIAKASTSLFRKS</sequence>
<evidence type="ECO:0000313" key="2">
    <source>
        <dbReference type="Proteomes" id="UP000076798"/>
    </source>
</evidence>
<reference evidence="1 2" key="1">
    <citation type="journal article" date="2016" name="Mol. Biol. Evol.">
        <title>Comparative Genomics of Early-Diverging Mushroom-Forming Fungi Provides Insights into the Origins of Lignocellulose Decay Capabilities.</title>
        <authorList>
            <person name="Nagy L.G."/>
            <person name="Riley R."/>
            <person name="Tritt A."/>
            <person name="Adam C."/>
            <person name="Daum C."/>
            <person name="Floudas D."/>
            <person name="Sun H."/>
            <person name="Yadav J.S."/>
            <person name="Pangilinan J."/>
            <person name="Larsson K.H."/>
            <person name="Matsuura K."/>
            <person name="Barry K."/>
            <person name="Labutti K."/>
            <person name="Kuo R."/>
            <person name="Ohm R.A."/>
            <person name="Bhattacharya S.S."/>
            <person name="Shirouzu T."/>
            <person name="Yoshinaga Y."/>
            <person name="Martin F.M."/>
            <person name="Grigoriev I.V."/>
            <person name="Hibbett D.S."/>
        </authorList>
    </citation>
    <scope>NUCLEOTIDE SEQUENCE [LARGE SCALE GENOMIC DNA]</scope>
    <source>
        <strain evidence="1 2">HHB10207 ss-3</strain>
    </source>
</reference>
<protein>
    <recommendedName>
        <fullName evidence="3">SnoaL-like domain-containing protein</fullName>
    </recommendedName>
</protein>
<name>A0A165ZAF1_9AGAM</name>
<evidence type="ECO:0000313" key="1">
    <source>
        <dbReference type="EMBL" id="KZT34108.1"/>
    </source>
</evidence>
<gene>
    <name evidence="1" type="ORF">SISSUDRAFT_1065599</name>
</gene>
<dbReference type="AlphaFoldDB" id="A0A165ZAF1"/>
<accession>A0A165ZAF1</accession>
<proteinExistence type="predicted"/>
<dbReference type="EMBL" id="KV428200">
    <property type="protein sequence ID" value="KZT34108.1"/>
    <property type="molecule type" value="Genomic_DNA"/>
</dbReference>